<proteinExistence type="predicted"/>
<keyword evidence="1" id="KW-0472">Membrane</keyword>
<reference evidence="2" key="1">
    <citation type="journal article" date="2014" name="Front. Microbiol.">
        <title>High frequency of phylogenetically diverse reductive dehalogenase-homologous genes in deep subseafloor sedimentary metagenomes.</title>
        <authorList>
            <person name="Kawai M."/>
            <person name="Futagami T."/>
            <person name="Toyoda A."/>
            <person name="Takaki Y."/>
            <person name="Nishi S."/>
            <person name="Hori S."/>
            <person name="Arai W."/>
            <person name="Tsubouchi T."/>
            <person name="Morono Y."/>
            <person name="Uchiyama I."/>
            <person name="Ito T."/>
            <person name="Fujiyama A."/>
            <person name="Inagaki F."/>
            <person name="Takami H."/>
        </authorList>
    </citation>
    <scope>NUCLEOTIDE SEQUENCE</scope>
    <source>
        <strain evidence="2">Expedition CK06-06</strain>
    </source>
</reference>
<sequence>YLEYWHWWVILLILIIIALPIGFKRWHNNEVQRIEAKQRIVHSDSASRLFAIDVGDCQVFTDKDKGGIQSLVTILTLTAYPAQTIEGIYVYLHGNTYEESTGAFKNMPGKTLFQASPTFGQSVMFQLPSKFSKGTYSAQIIVYVDGRKETQDFKFRY</sequence>
<gene>
    <name evidence="2" type="ORF">S01H1_07519</name>
</gene>
<accession>X0T081</accession>
<organism evidence="2">
    <name type="scientific">marine sediment metagenome</name>
    <dbReference type="NCBI Taxonomy" id="412755"/>
    <lineage>
        <taxon>unclassified sequences</taxon>
        <taxon>metagenomes</taxon>
        <taxon>ecological metagenomes</taxon>
    </lineage>
</organism>
<comment type="caution">
    <text evidence="2">The sequence shown here is derived from an EMBL/GenBank/DDBJ whole genome shotgun (WGS) entry which is preliminary data.</text>
</comment>
<keyword evidence="1" id="KW-1133">Transmembrane helix</keyword>
<evidence type="ECO:0000313" key="2">
    <source>
        <dbReference type="EMBL" id="GAF69445.1"/>
    </source>
</evidence>
<keyword evidence="1" id="KW-0812">Transmembrane</keyword>
<name>X0T081_9ZZZZ</name>
<dbReference type="AlphaFoldDB" id="X0T081"/>
<feature type="non-terminal residue" evidence="2">
    <location>
        <position position="1"/>
    </location>
</feature>
<protein>
    <submittedName>
        <fullName evidence="2">Uncharacterized protein</fullName>
    </submittedName>
</protein>
<dbReference type="EMBL" id="BARS01003873">
    <property type="protein sequence ID" value="GAF69445.1"/>
    <property type="molecule type" value="Genomic_DNA"/>
</dbReference>
<feature type="transmembrane region" description="Helical" evidence="1">
    <location>
        <begin position="6"/>
        <end position="23"/>
    </location>
</feature>
<evidence type="ECO:0000256" key="1">
    <source>
        <dbReference type="SAM" id="Phobius"/>
    </source>
</evidence>